<keyword evidence="3" id="KW-1185">Reference proteome</keyword>
<dbReference type="EMBL" id="JACXAC010000006">
    <property type="protein sequence ID" value="MBD2724374.1"/>
    <property type="molecule type" value="Genomic_DNA"/>
</dbReference>
<name>A0ABR8K1R7_9BACT</name>
<feature type="signal peptide" evidence="1">
    <location>
        <begin position="1"/>
        <end position="33"/>
    </location>
</feature>
<sequence>MQFFTPTATSLVRLRTWLLAALVLSLGTGAALASPSPAYSTSNVYSNYTPYQKTFLGVESGVQNPGFAADADLTNYAVLNTFLSVASTASIRLGLSGTGGAAGDRAGVLVSNATTSSNLLNLSLVNVITLSTYDGAQWRESWLVSAEVARDLLLGSTRPTQLEFVAKAPFTHVQLEVGGLASVSFKLNVHYAYAVPSLVQPQAKGALSQFTASGAALSQYYGAGTSNAGVISACVGAGVSNPERAVDNDLTNYATFNSLATVSCPAALSVKLASNLDAPGGYYAGFVIGNDDLLDLSILSGLRLSTYRDGLPTGETATGAELLELHALPDGKYQVSFRTKLPFDEVKIERIGLVSVLDDLKLYYGFGVEPRAFEGTTHVQSDFPVGQTAGKYATNTTGICVLGPCGVTNPQGAADNDPSTVATMNIPTGLLTTAELKLALNGTGTAGNRAGMVVGNGTGLLDATLLDQLTLTTYDADGKVLESASGSSLLSLTLLPDGRQEISFLTTRPFASVQITASAGASALTSFPIHYAFADDKTGGIPSIITPLPVQLTSFGAKWANNGADVAWTTASEKNSSHFVVERSTGVDVPFAAVGRVDAAGSSTRSLSYKLRDAEAGALGVAVVYYRLRQVDYDGSSTLSSIVSVAVGKSAAAAPQLEVYPNPATDARAVLVHCPNLPATGGVVQAYSQLGQLVGQVAVPNAAANVAMPALAPGLYHVVLRGAAGQALATQRLVVGAR</sequence>
<evidence type="ECO:0000313" key="3">
    <source>
        <dbReference type="Proteomes" id="UP000606003"/>
    </source>
</evidence>
<keyword evidence="1" id="KW-0732">Signal</keyword>
<comment type="caution">
    <text evidence="2">The sequence shown here is derived from an EMBL/GenBank/DDBJ whole genome shotgun (WGS) entry which is preliminary data.</text>
</comment>
<dbReference type="RefSeq" id="WP_190928077.1">
    <property type="nucleotide sequence ID" value="NZ_JACXAC010000006.1"/>
</dbReference>
<evidence type="ECO:0008006" key="4">
    <source>
        <dbReference type="Google" id="ProtNLM"/>
    </source>
</evidence>
<organism evidence="2 3">
    <name type="scientific">Hymenobacter armeniacus</name>
    <dbReference type="NCBI Taxonomy" id="2771358"/>
    <lineage>
        <taxon>Bacteria</taxon>
        <taxon>Pseudomonadati</taxon>
        <taxon>Bacteroidota</taxon>
        <taxon>Cytophagia</taxon>
        <taxon>Cytophagales</taxon>
        <taxon>Hymenobacteraceae</taxon>
        <taxon>Hymenobacter</taxon>
    </lineage>
</organism>
<evidence type="ECO:0000256" key="1">
    <source>
        <dbReference type="SAM" id="SignalP"/>
    </source>
</evidence>
<accession>A0ABR8K1R7</accession>
<feature type="chain" id="PRO_5046657720" description="T9SS type A sorting domain-containing protein" evidence="1">
    <location>
        <begin position="34"/>
        <end position="738"/>
    </location>
</feature>
<protein>
    <recommendedName>
        <fullName evidence="4">T9SS type A sorting domain-containing protein</fullName>
    </recommendedName>
</protein>
<dbReference type="Proteomes" id="UP000606003">
    <property type="component" value="Unassembled WGS sequence"/>
</dbReference>
<reference evidence="2 3" key="1">
    <citation type="submission" date="2020-09" db="EMBL/GenBank/DDBJ databases">
        <authorList>
            <person name="Kim M.K."/>
        </authorList>
    </citation>
    <scope>NUCLEOTIDE SEQUENCE [LARGE SCALE GENOMIC DNA]</scope>
    <source>
        <strain evidence="2 3">BT189</strain>
    </source>
</reference>
<gene>
    <name evidence="2" type="ORF">IC234_19760</name>
</gene>
<proteinExistence type="predicted"/>
<evidence type="ECO:0000313" key="2">
    <source>
        <dbReference type="EMBL" id="MBD2724374.1"/>
    </source>
</evidence>